<dbReference type="EMBL" id="QZJW01000013">
    <property type="protein sequence ID" value="RJO61701.1"/>
    <property type="molecule type" value="Genomic_DNA"/>
</dbReference>
<organism evidence="1 2">
    <name type="scientific">candidate division WS5 bacterium</name>
    <dbReference type="NCBI Taxonomy" id="2093353"/>
    <lineage>
        <taxon>Bacteria</taxon>
        <taxon>candidate division WS5</taxon>
    </lineage>
</organism>
<dbReference type="Proteomes" id="UP000285655">
    <property type="component" value="Unassembled WGS sequence"/>
</dbReference>
<gene>
    <name evidence="1" type="ORF">C4544_01995</name>
</gene>
<evidence type="ECO:0000313" key="1">
    <source>
        <dbReference type="EMBL" id="RJO61701.1"/>
    </source>
</evidence>
<reference evidence="1 2" key="1">
    <citation type="journal article" date="2017" name="ISME J.">
        <title>Energy and carbon metabolisms in a deep terrestrial subsurface fluid microbial community.</title>
        <authorList>
            <person name="Momper L."/>
            <person name="Jungbluth S.P."/>
            <person name="Lee M.D."/>
            <person name="Amend J.P."/>
        </authorList>
    </citation>
    <scope>NUCLEOTIDE SEQUENCE [LARGE SCALE GENOMIC DNA]</scope>
    <source>
        <strain evidence="1">SURF_29</strain>
    </source>
</reference>
<accession>A0A419DEZ5</accession>
<evidence type="ECO:0000313" key="2">
    <source>
        <dbReference type="Proteomes" id="UP000285655"/>
    </source>
</evidence>
<protein>
    <submittedName>
        <fullName evidence="1">Uncharacterized protein</fullName>
    </submittedName>
</protein>
<proteinExistence type="predicted"/>
<dbReference type="AlphaFoldDB" id="A0A419DEZ5"/>
<name>A0A419DEZ5_9BACT</name>
<comment type="caution">
    <text evidence="1">The sequence shown here is derived from an EMBL/GenBank/DDBJ whole genome shotgun (WGS) entry which is preliminary data.</text>
</comment>
<sequence length="206" mass="23921">MPTKRPIHEKIQENEQEQCQVKGCFKSRHRIEAYCKNHAYQRRYWGHPEAHRIRKSDYSVESDQVRAIIMRNIDHPGINLGIEFFERWLKRASQRSPHVPCPELISRLHDAGVSPVDLLVEMAALWVLGYQDRGLVKSDLHLTYLLGSKLIRFVPYPVNLKGTVHHKCGQYIRDNIGVLLMNILRSVEKKEVVKDEASRVMGSALF</sequence>